<keyword evidence="1" id="KW-1133">Transmembrane helix</keyword>
<evidence type="ECO:0000313" key="3">
    <source>
        <dbReference type="Proteomes" id="UP001158067"/>
    </source>
</evidence>
<keyword evidence="1" id="KW-0472">Membrane</keyword>
<dbReference type="Proteomes" id="UP001158067">
    <property type="component" value="Unassembled WGS sequence"/>
</dbReference>
<dbReference type="RefSeq" id="WP_283434454.1">
    <property type="nucleotide sequence ID" value="NZ_FXUG01000014.1"/>
</dbReference>
<feature type="transmembrane region" description="Helical" evidence="1">
    <location>
        <begin position="47"/>
        <end position="67"/>
    </location>
</feature>
<name>A0ABY1QH74_9BACT</name>
<dbReference type="EMBL" id="FXUG01000014">
    <property type="protein sequence ID" value="SMP71506.1"/>
    <property type="molecule type" value="Genomic_DNA"/>
</dbReference>
<gene>
    <name evidence="2" type="ORF">SAMN06265222_11462</name>
</gene>
<reference evidence="2 3" key="1">
    <citation type="submission" date="2017-05" db="EMBL/GenBank/DDBJ databases">
        <authorList>
            <person name="Varghese N."/>
            <person name="Submissions S."/>
        </authorList>
    </citation>
    <scope>NUCLEOTIDE SEQUENCE [LARGE SCALE GENOMIC DNA]</scope>
    <source>
        <strain evidence="2 3">DSM 25457</strain>
    </source>
</reference>
<keyword evidence="3" id="KW-1185">Reference proteome</keyword>
<protein>
    <submittedName>
        <fullName evidence="2">Uncharacterized protein</fullName>
    </submittedName>
</protein>
<evidence type="ECO:0000313" key="2">
    <source>
        <dbReference type="EMBL" id="SMP71506.1"/>
    </source>
</evidence>
<accession>A0ABY1QH74</accession>
<feature type="transmembrane region" description="Helical" evidence="1">
    <location>
        <begin position="21"/>
        <end position="41"/>
    </location>
</feature>
<keyword evidence="1" id="KW-0812">Transmembrane</keyword>
<sequence>MPKPKLRLNRDLESKTVIFAKAGLFLLLGLVSGFLLISSILSIRNLILLGLTIWSFCRCYYFAFYVIEHYVDTNYRFTGLWDFAKYIFNRKRKR</sequence>
<evidence type="ECO:0000256" key="1">
    <source>
        <dbReference type="SAM" id="Phobius"/>
    </source>
</evidence>
<proteinExistence type="predicted"/>
<organism evidence="2 3">
    <name type="scientific">Neorhodopirellula lusitana</name>
    <dbReference type="NCBI Taxonomy" id="445327"/>
    <lineage>
        <taxon>Bacteria</taxon>
        <taxon>Pseudomonadati</taxon>
        <taxon>Planctomycetota</taxon>
        <taxon>Planctomycetia</taxon>
        <taxon>Pirellulales</taxon>
        <taxon>Pirellulaceae</taxon>
        <taxon>Neorhodopirellula</taxon>
    </lineage>
</organism>
<comment type="caution">
    <text evidence="2">The sequence shown here is derived from an EMBL/GenBank/DDBJ whole genome shotgun (WGS) entry which is preliminary data.</text>
</comment>